<evidence type="ECO:0000313" key="1">
    <source>
        <dbReference type="EMBL" id="GKV48527.1"/>
    </source>
</evidence>
<dbReference type="EMBL" id="BPVZ01000260">
    <property type="protein sequence ID" value="GKV48527.1"/>
    <property type="molecule type" value="Genomic_DNA"/>
</dbReference>
<keyword evidence="2" id="KW-1185">Reference proteome</keyword>
<dbReference type="Proteomes" id="UP001054252">
    <property type="component" value="Unassembled WGS sequence"/>
</dbReference>
<evidence type="ECO:0000313" key="2">
    <source>
        <dbReference type="Proteomes" id="UP001054252"/>
    </source>
</evidence>
<sequence>MAVVFHGFSIREYASQKRSVDVAKCWPFTHAPDTNISVETVQSLLPPITVTKFRWWAHELHLLNSSSHRCSDVNCPVCGGFTAANVNGCLAQAPPEERRSQTKPKSRIPKKRSIVEIFAVAPQIHRLDDDDDNRNFKTERQKTKKKNKRATIARKLMVKKKKKQQKLKKERLVLNKGNTQLKLQNPVKFTRKQNSLSCKKRIGKDISGSGAVPIYRKKRGSKFFSTRKKSKVIAASKLIMEHKKLASPVRGILKNHRKVISGKNSKICNLQGASQASDQGICHSVKHVSFLVEDDMPGAIKKTVVSFEKCVSGSDSIHPSKKGYCTESDKEVAASVTNGSDDDGTMVQIMIEKQQFPGICDHVDTPSFSRKPVGEQEKANNFSDKSVSLHQVALDAAAGFALTETANETAPLTSQFTTSHALSYQAFCHLPQVKPKNSLSLLPEWNQKIVAFRENDMDGEVFGLPLNSHGELVCVRSSGKSGFNQLKSSLLRSSFNGNENFIWPRNMEHHSIMKEKHFIQREVQNDQLNLFHAQNHAKENPCVHSTAILGPTELSSPGDEDTHCLNSERSRNQYLYFLDSEFNMMNSLNSCKQYDELQNQKWTGITHRKENADHMLLNAPLPTMRLMGKDVTIGKSDNGMQGLAGRKVWTGKEIVRDDCSTRSARHNSAFEKHFQCDWYLNGGSGKFKETSFPPFESKNDLACQSNVLMQSLETGFFQPAHNLQTSAEFQNKNPTVDRNHNPQTYHFSHAPTSHAIFSSGVNFLEPFISETGAVRITSQLPLVTTLHRKCQDLDSAELKYKQNLLNATQSSLNFPFMHPDHGENVQQFLLQSPSKTFIPWLLQATHEVGEPIVPAQSFPNVASGTYHPCTPQTNLFPNPSVHHSPIFSYDHSPMITHSCGKNPFGPPSVFHSPLIPSLPRDCPAPSVNMSQRNRIQVKDRMKLKDIRFPDMCQKSKKRPGAKEDYSANPTKIAKLGIQDGLGGLTQMATENICKNVQCSTEFLETEFSRDEASCAGGIPNDPPCNELEASFDTDSSRVDGVARLGPRKLSAGVKHILKPSQKMNKCNSRPIHSTIPFASVTDCSSLLGSQKSTKIYRF</sequence>
<gene>
    <name evidence="1" type="ORF">SLEP1_g55337</name>
</gene>
<proteinExistence type="predicted"/>
<dbReference type="PANTHER" id="PTHR36892">
    <property type="entry name" value="OS01G0201800 PROTEIN"/>
    <property type="match status" value="1"/>
</dbReference>
<reference evidence="1 2" key="1">
    <citation type="journal article" date="2021" name="Commun. Biol.">
        <title>The genome of Shorea leprosula (Dipterocarpaceae) highlights the ecological relevance of drought in aseasonal tropical rainforests.</title>
        <authorList>
            <person name="Ng K.K.S."/>
            <person name="Kobayashi M.J."/>
            <person name="Fawcett J.A."/>
            <person name="Hatakeyama M."/>
            <person name="Paape T."/>
            <person name="Ng C.H."/>
            <person name="Ang C.C."/>
            <person name="Tnah L.H."/>
            <person name="Lee C.T."/>
            <person name="Nishiyama T."/>
            <person name="Sese J."/>
            <person name="O'Brien M.J."/>
            <person name="Copetti D."/>
            <person name="Mohd Noor M.I."/>
            <person name="Ong R.C."/>
            <person name="Putra M."/>
            <person name="Sireger I.Z."/>
            <person name="Indrioko S."/>
            <person name="Kosugi Y."/>
            <person name="Izuno A."/>
            <person name="Isagi Y."/>
            <person name="Lee S.L."/>
            <person name="Shimizu K.K."/>
        </authorList>
    </citation>
    <scope>NUCLEOTIDE SEQUENCE [LARGE SCALE GENOMIC DNA]</scope>
    <source>
        <strain evidence="1">214</strain>
    </source>
</reference>
<dbReference type="AlphaFoldDB" id="A0AAV5MG99"/>
<organism evidence="1 2">
    <name type="scientific">Rubroshorea leprosula</name>
    <dbReference type="NCBI Taxonomy" id="152421"/>
    <lineage>
        <taxon>Eukaryota</taxon>
        <taxon>Viridiplantae</taxon>
        <taxon>Streptophyta</taxon>
        <taxon>Embryophyta</taxon>
        <taxon>Tracheophyta</taxon>
        <taxon>Spermatophyta</taxon>
        <taxon>Magnoliopsida</taxon>
        <taxon>eudicotyledons</taxon>
        <taxon>Gunneridae</taxon>
        <taxon>Pentapetalae</taxon>
        <taxon>rosids</taxon>
        <taxon>malvids</taxon>
        <taxon>Malvales</taxon>
        <taxon>Dipterocarpaceae</taxon>
        <taxon>Rubroshorea</taxon>
    </lineage>
</organism>
<accession>A0AAV5MG99</accession>
<comment type="caution">
    <text evidence="1">The sequence shown here is derived from an EMBL/GenBank/DDBJ whole genome shotgun (WGS) entry which is preliminary data.</text>
</comment>
<protein>
    <submittedName>
        <fullName evidence="1">Uncharacterized protein</fullName>
    </submittedName>
</protein>
<name>A0AAV5MG99_9ROSI</name>
<dbReference type="PANTHER" id="PTHR36892:SF1">
    <property type="entry name" value="OS05G0518200 PROTEIN"/>
    <property type="match status" value="1"/>
</dbReference>